<gene>
    <name evidence="5" type="ORF">CYMTET_26056</name>
</gene>
<dbReference type="GO" id="GO:0003723">
    <property type="term" value="F:RNA binding"/>
    <property type="evidence" value="ECO:0007669"/>
    <property type="project" value="UniProtKB-UniRule"/>
</dbReference>
<sequence length="302" mass="33757">MADVLQSASAADVQSQSIPQDEDTAMKYVPSTWQGKLPIQHLQEWCEEQQVDQAIYLPKCYGDGAYVCTCQLPHQNIQITPDWNSPTPEEAEQNAALLAAVYLVGGPVAPICISSIPLPSASIDDMSPEEAIEWALGETQLQIDALNEQKAQDERDFWEKKRKVEHDLQELTEKQDALRNKTDGAEDHLEKMKSEAKRKLAAQAVELQKKQRVGGLETSSEKNPVQELKEFCDKKKWPQPEYETIPLQNPSHGGAKMFVCKVRMTRLASDPLQSDPQPTNKLAKASAAIAWLHYLGLRKAQA</sequence>
<organism evidence="5 6">
    <name type="scientific">Cymbomonas tetramitiformis</name>
    <dbReference type="NCBI Taxonomy" id="36881"/>
    <lineage>
        <taxon>Eukaryota</taxon>
        <taxon>Viridiplantae</taxon>
        <taxon>Chlorophyta</taxon>
        <taxon>Pyramimonadophyceae</taxon>
        <taxon>Pyramimonadales</taxon>
        <taxon>Pyramimonadaceae</taxon>
        <taxon>Cymbomonas</taxon>
    </lineage>
</organism>
<evidence type="ECO:0000313" key="5">
    <source>
        <dbReference type="EMBL" id="KAK3265247.1"/>
    </source>
</evidence>
<evidence type="ECO:0000256" key="2">
    <source>
        <dbReference type="SAM" id="Coils"/>
    </source>
</evidence>
<keyword evidence="1" id="KW-0694">RNA-binding</keyword>
<dbReference type="EMBL" id="LGRX02014049">
    <property type="protein sequence ID" value="KAK3265247.1"/>
    <property type="molecule type" value="Genomic_DNA"/>
</dbReference>
<feature type="coiled-coil region" evidence="2">
    <location>
        <begin position="136"/>
        <end position="195"/>
    </location>
</feature>
<protein>
    <recommendedName>
        <fullName evidence="4">DRBM domain-containing protein</fullName>
    </recommendedName>
</protein>
<feature type="region of interest" description="Disordered" evidence="3">
    <location>
        <begin position="1"/>
        <end position="22"/>
    </location>
</feature>
<dbReference type="Proteomes" id="UP001190700">
    <property type="component" value="Unassembled WGS sequence"/>
</dbReference>
<dbReference type="AlphaFoldDB" id="A0AAE0KYF6"/>
<comment type="caution">
    <text evidence="5">The sequence shown here is derived from an EMBL/GenBank/DDBJ whole genome shotgun (WGS) entry which is preliminary data.</text>
</comment>
<dbReference type="PROSITE" id="PS50137">
    <property type="entry name" value="DS_RBD"/>
    <property type="match status" value="1"/>
</dbReference>
<dbReference type="SMART" id="SM00358">
    <property type="entry name" value="DSRM"/>
    <property type="match status" value="2"/>
</dbReference>
<evidence type="ECO:0000256" key="1">
    <source>
        <dbReference type="PROSITE-ProRule" id="PRU00266"/>
    </source>
</evidence>
<feature type="compositionally biased region" description="Low complexity" evidence="3">
    <location>
        <begin position="1"/>
        <end position="17"/>
    </location>
</feature>
<dbReference type="Pfam" id="PF14709">
    <property type="entry name" value="DND1_DSRM"/>
    <property type="match status" value="1"/>
</dbReference>
<keyword evidence="2" id="KW-0175">Coiled coil</keyword>
<proteinExistence type="predicted"/>
<keyword evidence="6" id="KW-1185">Reference proteome</keyword>
<reference evidence="5 6" key="1">
    <citation type="journal article" date="2015" name="Genome Biol. Evol.">
        <title>Comparative Genomics of a Bacterivorous Green Alga Reveals Evolutionary Causalities and Consequences of Phago-Mixotrophic Mode of Nutrition.</title>
        <authorList>
            <person name="Burns J.A."/>
            <person name="Paasch A."/>
            <person name="Narechania A."/>
            <person name="Kim E."/>
        </authorList>
    </citation>
    <scope>NUCLEOTIDE SEQUENCE [LARGE SCALE GENOMIC DNA]</scope>
    <source>
        <strain evidence="5 6">PLY_AMNH</strain>
    </source>
</reference>
<accession>A0AAE0KYF6</accession>
<evidence type="ECO:0000313" key="6">
    <source>
        <dbReference type="Proteomes" id="UP001190700"/>
    </source>
</evidence>
<evidence type="ECO:0000259" key="4">
    <source>
        <dbReference type="PROSITE" id="PS50137"/>
    </source>
</evidence>
<dbReference type="InterPro" id="IPR014720">
    <property type="entry name" value="dsRBD_dom"/>
</dbReference>
<dbReference type="SUPFAM" id="SSF54768">
    <property type="entry name" value="dsRNA-binding domain-like"/>
    <property type="match status" value="2"/>
</dbReference>
<evidence type="ECO:0000256" key="3">
    <source>
        <dbReference type="SAM" id="MobiDB-lite"/>
    </source>
</evidence>
<dbReference type="Gene3D" id="3.30.160.20">
    <property type="match status" value="2"/>
</dbReference>
<feature type="domain" description="DRBM" evidence="4">
    <location>
        <begin position="223"/>
        <end position="297"/>
    </location>
</feature>
<name>A0AAE0KYF6_9CHLO</name>